<organism evidence="4 5">
    <name type="scientific">Penicillium roqueforti (strain FM164)</name>
    <dbReference type="NCBI Taxonomy" id="1365484"/>
    <lineage>
        <taxon>Eukaryota</taxon>
        <taxon>Fungi</taxon>
        <taxon>Dikarya</taxon>
        <taxon>Ascomycota</taxon>
        <taxon>Pezizomycotina</taxon>
        <taxon>Eurotiomycetes</taxon>
        <taxon>Eurotiomycetidae</taxon>
        <taxon>Eurotiales</taxon>
        <taxon>Aspergillaceae</taxon>
        <taxon>Penicillium</taxon>
    </lineage>
</organism>
<proteinExistence type="predicted"/>
<dbReference type="Gene3D" id="3.30.160.60">
    <property type="entry name" value="Classic Zinc Finger"/>
    <property type="match status" value="1"/>
</dbReference>
<keyword evidence="1" id="KW-0862">Zinc</keyword>
<dbReference type="SUPFAM" id="SSF57667">
    <property type="entry name" value="beta-beta-alpha zinc fingers"/>
    <property type="match status" value="1"/>
</dbReference>
<keyword evidence="1" id="KW-0863">Zinc-finger</keyword>
<dbReference type="OMA" id="WASHWAD"/>
<evidence type="ECO:0000313" key="5">
    <source>
        <dbReference type="Proteomes" id="UP000030686"/>
    </source>
</evidence>
<dbReference type="PROSITE" id="PS00028">
    <property type="entry name" value="ZINC_FINGER_C2H2_1"/>
    <property type="match status" value="1"/>
</dbReference>
<dbReference type="Proteomes" id="UP000030686">
    <property type="component" value="Unassembled WGS sequence"/>
</dbReference>
<dbReference type="PROSITE" id="PS50157">
    <property type="entry name" value="ZINC_FINGER_C2H2_2"/>
    <property type="match status" value="1"/>
</dbReference>
<feature type="domain" description="C2H2-type" evidence="3">
    <location>
        <begin position="137"/>
        <end position="165"/>
    </location>
</feature>
<evidence type="ECO:0000256" key="1">
    <source>
        <dbReference type="PROSITE-ProRule" id="PRU00042"/>
    </source>
</evidence>
<protein>
    <submittedName>
        <fullName evidence="4">Zinc finger, C2H2</fullName>
    </submittedName>
</protein>
<dbReference type="AlphaFoldDB" id="W6QID0"/>
<accession>W6QID0</accession>
<dbReference type="InterPro" id="IPR013087">
    <property type="entry name" value="Znf_C2H2_type"/>
</dbReference>
<feature type="region of interest" description="Disordered" evidence="2">
    <location>
        <begin position="111"/>
        <end position="177"/>
    </location>
</feature>
<dbReference type="EMBL" id="HG792018">
    <property type="protein sequence ID" value="CDM35746.1"/>
    <property type="molecule type" value="Genomic_DNA"/>
</dbReference>
<feature type="compositionally biased region" description="Low complexity" evidence="2">
    <location>
        <begin position="168"/>
        <end position="177"/>
    </location>
</feature>
<dbReference type="GO" id="GO:0008270">
    <property type="term" value="F:zinc ion binding"/>
    <property type="evidence" value="ECO:0007669"/>
    <property type="project" value="UniProtKB-KW"/>
</dbReference>
<name>W6QID0_PENRF</name>
<dbReference type="InterPro" id="IPR036236">
    <property type="entry name" value="Znf_C2H2_sf"/>
</dbReference>
<keyword evidence="5" id="KW-1185">Reference proteome</keyword>
<gene>
    <name evidence="4" type="ORF">PROQFM164_S04g000627</name>
</gene>
<evidence type="ECO:0000313" key="4">
    <source>
        <dbReference type="EMBL" id="CDM35746.1"/>
    </source>
</evidence>
<evidence type="ECO:0000256" key="2">
    <source>
        <dbReference type="SAM" id="MobiDB-lite"/>
    </source>
</evidence>
<reference evidence="4" key="1">
    <citation type="journal article" date="2014" name="Nat. Commun.">
        <title>Multiple recent horizontal transfers of a large genomic region in cheese making fungi.</title>
        <authorList>
            <person name="Cheeseman K."/>
            <person name="Ropars J."/>
            <person name="Renault P."/>
            <person name="Dupont J."/>
            <person name="Gouzy J."/>
            <person name="Branca A."/>
            <person name="Abraham A.L."/>
            <person name="Ceppi M."/>
            <person name="Conseiller E."/>
            <person name="Debuchy R."/>
            <person name="Malagnac F."/>
            <person name="Goarin A."/>
            <person name="Silar P."/>
            <person name="Lacoste S."/>
            <person name="Sallet E."/>
            <person name="Bensimon A."/>
            <person name="Giraud T."/>
            <person name="Brygoo Y."/>
        </authorList>
    </citation>
    <scope>NUCLEOTIDE SEQUENCE [LARGE SCALE GENOMIC DNA]</scope>
    <source>
        <strain evidence="4">FM164</strain>
    </source>
</reference>
<evidence type="ECO:0000259" key="3">
    <source>
        <dbReference type="PROSITE" id="PS50157"/>
    </source>
</evidence>
<dbReference type="OrthoDB" id="10541874at2759"/>
<keyword evidence="1" id="KW-0479">Metal-binding</keyword>
<sequence length="185" mass="20507">MEIEHLEPGMMGFFQPPILPTVYSQPGTVGDKLDVASSFTRDAALDFDAYNAAALHQLPFQPAHEAFNQCSLINGCSINTSSQAQWNDQILQSVPAYEIEHVPSASKIAQSPFRPLRPKPTQQQTQMPRLAASKKPLHCTKCSKTYNSPGGLRRHDVKGHNAERRTGGRPSTSSRRLSWIIVKNK</sequence>